<sequence>MKTSARNQFSGKVTEIIDGVVYAEVVVELAGGERVVASVTKESVKALDIKPGGEVIALIKAPQIVIVADFGGYKISARNQLAGTITEVKPGAVNTEIDLDTAGGQQISATVTNESASSLGLKKGQTVTAVFKAGAVLLATKA</sequence>
<accession>A0AA91DD39</accession>
<dbReference type="PANTHER" id="PTHR30432">
    <property type="entry name" value="TRANSCRIPTIONAL REGULATOR MODE"/>
    <property type="match status" value="1"/>
</dbReference>
<evidence type="ECO:0000313" key="4">
    <source>
        <dbReference type="EMBL" id="OAI26882.1"/>
    </source>
</evidence>
<feature type="domain" description="Mop" evidence="3">
    <location>
        <begin position="74"/>
        <end position="140"/>
    </location>
</feature>
<gene>
    <name evidence="4" type="ORF">A1356_10750</name>
</gene>
<dbReference type="RefSeq" id="WP_064026739.1">
    <property type="nucleotide sequence ID" value="NZ_CP133985.1"/>
</dbReference>
<dbReference type="GO" id="GO:0015689">
    <property type="term" value="P:molybdate ion transport"/>
    <property type="evidence" value="ECO:0007669"/>
    <property type="project" value="InterPro"/>
</dbReference>
<dbReference type="Proteomes" id="UP000077734">
    <property type="component" value="Unassembled WGS sequence"/>
</dbReference>
<feature type="domain" description="Mop" evidence="3">
    <location>
        <begin position="2"/>
        <end position="68"/>
    </location>
</feature>
<comment type="caution">
    <text evidence="4">The sequence shown here is derived from an EMBL/GenBank/DDBJ whole genome shotgun (WGS) entry which is preliminary data.</text>
</comment>
<evidence type="ECO:0000256" key="2">
    <source>
        <dbReference type="PROSITE-ProRule" id="PRU01213"/>
    </source>
</evidence>
<protein>
    <submittedName>
        <fullName evidence="4">Transporter</fullName>
    </submittedName>
</protein>
<organism evidence="4 5">
    <name type="scientific">Methylomonas koyamae</name>
    <dbReference type="NCBI Taxonomy" id="702114"/>
    <lineage>
        <taxon>Bacteria</taxon>
        <taxon>Pseudomonadati</taxon>
        <taxon>Pseudomonadota</taxon>
        <taxon>Gammaproteobacteria</taxon>
        <taxon>Methylococcales</taxon>
        <taxon>Methylococcaceae</taxon>
        <taxon>Methylomonas</taxon>
    </lineage>
</organism>
<dbReference type="AlphaFoldDB" id="A0AA91DD39"/>
<dbReference type="SUPFAM" id="SSF50331">
    <property type="entry name" value="MOP-like"/>
    <property type="match status" value="2"/>
</dbReference>
<name>A0AA91DD39_9GAMM</name>
<keyword evidence="1 2" id="KW-0500">Molybdenum</keyword>
<evidence type="ECO:0000259" key="3">
    <source>
        <dbReference type="PROSITE" id="PS51866"/>
    </source>
</evidence>
<dbReference type="InterPro" id="IPR005116">
    <property type="entry name" value="Transp-assoc_OB_typ1"/>
</dbReference>
<dbReference type="InterPro" id="IPR008995">
    <property type="entry name" value="Mo/tungstate-bd_C_term_dom"/>
</dbReference>
<dbReference type="Gene3D" id="2.40.50.100">
    <property type="match status" value="2"/>
</dbReference>
<proteinExistence type="predicted"/>
<dbReference type="PROSITE" id="PS51866">
    <property type="entry name" value="MOP"/>
    <property type="match status" value="2"/>
</dbReference>
<dbReference type="InterPro" id="IPR004606">
    <property type="entry name" value="Mop_domain"/>
</dbReference>
<dbReference type="PANTHER" id="PTHR30432:SF1">
    <property type="entry name" value="DNA-BINDING TRANSCRIPTIONAL DUAL REGULATOR MODE"/>
    <property type="match status" value="1"/>
</dbReference>
<keyword evidence="5" id="KW-1185">Reference proteome</keyword>
<evidence type="ECO:0000256" key="1">
    <source>
        <dbReference type="ARBA" id="ARBA00022505"/>
    </source>
</evidence>
<dbReference type="EMBL" id="LUUL01000068">
    <property type="protein sequence ID" value="OAI26882.1"/>
    <property type="molecule type" value="Genomic_DNA"/>
</dbReference>
<dbReference type="InterPro" id="IPR051815">
    <property type="entry name" value="Molybdate_resp_trans_reg"/>
</dbReference>
<reference evidence="4 5" key="1">
    <citation type="submission" date="2016-03" db="EMBL/GenBank/DDBJ databases">
        <authorList>
            <person name="Heylen K."/>
            <person name="De Vos P."/>
            <person name="Vekeman B."/>
        </authorList>
    </citation>
    <scope>NUCLEOTIDE SEQUENCE [LARGE SCALE GENOMIC DNA]</scope>
    <source>
        <strain evidence="4 5">R-49807</strain>
    </source>
</reference>
<evidence type="ECO:0000313" key="5">
    <source>
        <dbReference type="Proteomes" id="UP000077734"/>
    </source>
</evidence>
<dbReference type="NCBIfam" id="TIGR00638">
    <property type="entry name" value="Mop"/>
    <property type="match status" value="2"/>
</dbReference>
<dbReference type="Pfam" id="PF03459">
    <property type="entry name" value="TOBE"/>
    <property type="match status" value="2"/>
</dbReference>